<evidence type="ECO:0000256" key="1">
    <source>
        <dbReference type="ARBA" id="ARBA00009995"/>
    </source>
</evidence>
<evidence type="ECO:0000313" key="4">
    <source>
        <dbReference type="Proteomes" id="UP000554482"/>
    </source>
</evidence>
<keyword evidence="4" id="KW-1185">Reference proteome</keyword>
<comment type="similarity">
    <text evidence="1">Belongs to the UDP-glycosyltransferase family.</text>
</comment>
<comment type="caution">
    <text evidence="3">The sequence shown here is derived from an EMBL/GenBank/DDBJ whole genome shotgun (WGS) entry which is preliminary data.</text>
</comment>
<dbReference type="PANTHER" id="PTHR11926:SF870">
    <property type="entry name" value="UDP-GLYCOSYLTRANSFERASE 75B1"/>
    <property type="match status" value="1"/>
</dbReference>
<gene>
    <name evidence="3" type="ORF">FRX31_012592</name>
</gene>
<reference evidence="3 4" key="1">
    <citation type="submission" date="2020-06" db="EMBL/GenBank/DDBJ databases">
        <title>Transcriptomic and genomic resources for Thalictrum thalictroides and T. hernandezii: Facilitating candidate gene discovery in an emerging model plant lineage.</title>
        <authorList>
            <person name="Arias T."/>
            <person name="Riano-Pachon D.M."/>
            <person name="Di Stilio V.S."/>
        </authorList>
    </citation>
    <scope>NUCLEOTIDE SEQUENCE [LARGE SCALE GENOMIC DNA]</scope>
    <source>
        <strain evidence="4">cv. WT478/WT964</strain>
        <tissue evidence="3">Leaves</tissue>
    </source>
</reference>
<protein>
    <submittedName>
        <fullName evidence="3">Udp-glycosyltransferase 75c1</fullName>
    </submittedName>
</protein>
<dbReference type="Proteomes" id="UP000554482">
    <property type="component" value="Unassembled WGS sequence"/>
</dbReference>
<dbReference type="OrthoDB" id="5835829at2759"/>
<dbReference type="SUPFAM" id="SSF53756">
    <property type="entry name" value="UDP-Glycosyltransferase/glycogen phosphorylase"/>
    <property type="match status" value="1"/>
</dbReference>
<dbReference type="GO" id="GO:0080043">
    <property type="term" value="F:quercetin 3-O-glucosyltransferase activity"/>
    <property type="evidence" value="ECO:0007669"/>
    <property type="project" value="TreeGrafter"/>
</dbReference>
<dbReference type="InterPro" id="IPR002213">
    <property type="entry name" value="UDP_glucos_trans"/>
</dbReference>
<keyword evidence="2 3" id="KW-0808">Transferase</keyword>
<name>A0A7J6WKB0_THATH</name>
<organism evidence="3 4">
    <name type="scientific">Thalictrum thalictroides</name>
    <name type="common">Rue-anemone</name>
    <name type="synonym">Anemone thalictroides</name>
    <dbReference type="NCBI Taxonomy" id="46969"/>
    <lineage>
        <taxon>Eukaryota</taxon>
        <taxon>Viridiplantae</taxon>
        <taxon>Streptophyta</taxon>
        <taxon>Embryophyta</taxon>
        <taxon>Tracheophyta</taxon>
        <taxon>Spermatophyta</taxon>
        <taxon>Magnoliopsida</taxon>
        <taxon>Ranunculales</taxon>
        <taxon>Ranunculaceae</taxon>
        <taxon>Thalictroideae</taxon>
        <taxon>Thalictrum</taxon>
    </lineage>
</organism>
<dbReference type="EMBL" id="JABWDY010014171">
    <property type="protein sequence ID" value="KAF5197821.1"/>
    <property type="molecule type" value="Genomic_DNA"/>
</dbReference>
<dbReference type="PANTHER" id="PTHR11926">
    <property type="entry name" value="GLUCOSYL/GLUCURONOSYL TRANSFERASES"/>
    <property type="match status" value="1"/>
</dbReference>
<proteinExistence type="inferred from homology"/>
<dbReference type="CDD" id="cd03784">
    <property type="entry name" value="GT1_Gtf-like"/>
    <property type="match status" value="1"/>
</dbReference>
<dbReference type="AlphaFoldDB" id="A0A7J6WKB0"/>
<dbReference type="GO" id="GO:0080044">
    <property type="term" value="F:quercetin 7-O-glucosyltransferase activity"/>
    <property type="evidence" value="ECO:0007669"/>
    <property type="project" value="TreeGrafter"/>
</dbReference>
<evidence type="ECO:0000256" key="2">
    <source>
        <dbReference type="ARBA" id="ARBA00022679"/>
    </source>
</evidence>
<feature type="non-terminal residue" evidence="3">
    <location>
        <position position="260"/>
    </location>
</feature>
<dbReference type="Gene3D" id="3.40.50.2000">
    <property type="entry name" value="Glycogen Phosphorylase B"/>
    <property type="match status" value="1"/>
</dbReference>
<evidence type="ECO:0000313" key="3">
    <source>
        <dbReference type="EMBL" id="KAF5197821.1"/>
    </source>
</evidence>
<sequence>MVVQENQNHFLLVTFPAQGHINPALQFAKRLTSTGAHVTFVTSVHGQKRMSNSSTSSLDGITFAPFSDGYDDGFKSTDGGNLDDEVDHYMSEIRRCGKDALVAHAKGHRPITCLVYTLLLPWAAEVAREYQLQSALLWIQPATVFDIYYYYFSGYSEVIDDNINDPSYSIKLPGLPLLKSQDLPSFFLPSNTYSWGLKLFKEQFGLLLEETESFQILVNTFDELEPEPLKAIDKFKISGIGPLVPSTFLDCKDMSDSSYG</sequence>
<accession>A0A7J6WKB0</accession>